<protein>
    <submittedName>
        <fullName evidence="2">Uncharacterized protein</fullName>
    </submittedName>
</protein>
<evidence type="ECO:0000256" key="1">
    <source>
        <dbReference type="SAM" id="SignalP"/>
    </source>
</evidence>
<accession>A0ABW5YK24</accession>
<keyword evidence="1" id="KW-0732">Signal</keyword>
<sequence>MKHLITIIFVLFSIQTQAQNVTVCDSLTKSPIRFANVLMDEVGQYSDGNGNIYYADTIKKITITHVNYYTKQIINPKALDTIFLNPKITELKEVIVTSDRIPMKIGYLKRDKFCGSKPVTPNHELIIKIIPNTANYNLKVDEIFIPLYSSHELFKKGLENNPKTGICRVNIYKEIPNNELEMIYQSDIIKFLMSERDQILLDVRNESIKLDPKGIYVSLEMIGNIDDNGYIYTDKAHLRPRITSETSNDYIAYSYSKRTFDNKPSEFVSINIINDALSKTFKKYKERNFNLAIGLVVSKE</sequence>
<proteinExistence type="predicted"/>
<dbReference type="EMBL" id="JBHUPC010000012">
    <property type="protein sequence ID" value="MFD2891391.1"/>
    <property type="molecule type" value="Genomic_DNA"/>
</dbReference>
<dbReference type="RefSeq" id="WP_379810969.1">
    <property type="nucleotide sequence ID" value="NZ_JBHUPC010000012.1"/>
</dbReference>
<gene>
    <name evidence="2" type="ORF">ACFS5J_05115</name>
</gene>
<evidence type="ECO:0000313" key="2">
    <source>
        <dbReference type="EMBL" id="MFD2891391.1"/>
    </source>
</evidence>
<evidence type="ECO:0000313" key="3">
    <source>
        <dbReference type="Proteomes" id="UP001597534"/>
    </source>
</evidence>
<dbReference type="Proteomes" id="UP001597534">
    <property type="component" value="Unassembled WGS sequence"/>
</dbReference>
<keyword evidence="3" id="KW-1185">Reference proteome</keyword>
<comment type="caution">
    <text evidence="2">The sequence shown here is derived from an EMBL/GenBank/DDBJ whole genome shotgun (WGS) entry which is preliminary data.</text>
</comment>
<feature type="chain" id="PRO_5045969570" evidence="1">
    <location>
        <begin position="19"/>
        <end position="300"/>
    </location>
</feature>
<name>A0ABW5YK24_9FLAO</name>
<feature type="signal peptide" evidence="1">
    <location>
        <begin position="1"/>
        <end position="18"/>
    </location>
</feature>
<organism evidence="2 3">
    <name type="scientific">Flavobacterium chuncheonense</name>
    <dbReference type="NCBI Taxonomy" id="2026653"/>
    <lineage>
        <taxon>Bacteria</taxon>
        <taxon>Pseudomonadati</taxon>
        <taxon>Bacteroidota</taxon>
        <taxon>Flavobacteriia</taxon>
        <taxon>Flavobacteriales</taxon>
        <taxon>Flavobacteriaceae</taxon>
        <taxon>Flavobacterium</taxon>
    </lineage>
</organism>
<reference evidence="3" key="1">
    <citation type="journal article" date="2019" name="Int. J. Syst. Evol. Microbiol.">
        <title>The Global Catalogue of Microorganisms (GCM) 10K type strain sequencing project: providing services to taxonomists for standard genome sequencing and annotation.</title>
        <authorList>
            <consortium name="The Broad Institute Genomics Platform"/>
            <consortium name="The Broad Institute Genome Sequencing Center for Infectious Disease"/>
            <person name="Wu L."/>
            <person name="Ma J."/>
        </authorList>
    </citation>
    <scope>NUCLEOTIDE SEQUENCE [LARGE SCALE GENOMIC DNA]</scope>
    <source>
        <strain evidence="3">KCTC 22671</strain>
    </source>
</reference>